<gene>
    <name evidence="1" type="ORF">HMPREF1317_0134</name>
</gene>
<dbReference type="PATRIC" id="fig|1125717.3.peg.2013"/>
<dbReference type="EMBL" id="AKFS01000302">
    <property type="protein sequence ID" value="EJF35335.1"/>
    <property type="molecule type" value="Genomic_DNA"/>
</dbReference>
<comment type="caution">
    <text evidence="1">The sequence shown here is derived from an EMBL/GenBank/DDBJ whole genome shotgun (WGS) entry which is preliminary data.</text>
</comment>
<name>J1GQT9_9ACTO</name>
<dbReference type="RefSeq" id="WP_005872900.1">
    <property type="nucleotide sequence ID" value="NZ_AKFS01000302.1"/>
</dbReference>
<evidence type="ECO:0000313" key="2">
    <source>
        <dbReference type="Proteomes" id="UP000004578"/>
    </source>
</evidence>
<reference evidence="1 2" key="1">
    <citation type="submission" date="2012-05" db="EMBL/GenBank/DDBJ databases">
        <authorList>
            <person name="Harkins D.M."/>
            <person name="Madupu R."/>
            <person name="Durkin A.S."/>
            <person name="Torralba M."/>
            <person name="Methe B."/>
            <person name="Sutton G.G."/>
            <person name="Nelson K.E."/>
        </authorList>
    </citation>
    <scope>NUCLEOTIDE SEQUENCE [LARGE SCALE GENOMIC DNA]</scope>
    <source>
        <strain evidence="1 2">F0490</strain>
    </source>
</reference>
<evidence type="ECO:0000313" key="1">
    <source>
        <dbReference type="EMBL" id="EJF35335.1"/>
    </source>
</evidence>
<accession>J1GQT9</accession>
<proteinExistence type="predicted"/>
<dbReference type="Proteomes" id="UP000004578">
    <property type="component" value="Unassembled WGS sequence"/>
</dbReference>
<sequence length="351" mass="38222">MAEVWGDRQAEFQVMLTTPEGSDIGLLEGVESGSVTLSATSRLRASGRLRLTETSQEIDWLHAHCRVYYEPQGLPGWPVGTFVMSAPTTSVDDHQRTREVELQSMLSYVDRDALDSVYAVAKSQLHPIVLCALARRSGARVVGDYTQFQRRTGVEGEYAYDAGTSMLTVVNDMLAAIGYAALRPDGWGTLHAAPYVRPAQRPTVFTFSEGDRAIHSAAWTIDRDVFNVPSKVVCVGAGDSTGAPLVGVAENTDPSSPYSTPRRGRPIVHVETGVKATTQADINTFARRLLIEKSTPAATLVIEHMPVRISPGEVVGFESQGVRLRCAVQEMEYSLSPTGLVRTTLKEVQDL</sequence>
<dbReference type="AlphaFoldDB" id="J1GQT9"/>
<organism evidence="1 2">
    <name type="scientific">Schaalia georgiae F0490</name>
    <dbReference type="NCBI Taxonomy" id="1125717"/>
    <lineage>
        <taxon>Bacteria</taxon>
        <taxon>Bacillati</taxon>
        <taxon>Actinomycetota</taxon>
        <taxon>Actinomycetes</taxon>
        <taxon>Actinomycetales</taxon>
        <taxon>Actinomycetaceae</taxon>
        <taxon>Schaalia</taxon>
    </lineage>
</organism>
<keyword evidence="2" id="KW-1185">Reference proteome</keyword>
<protein>
    <submittedName>
        <fullName evidence="1">Uncharacterized protein</fullName>
    </submittedName>
</protein>